<comment type="subcellular location">
    <subcellularLocation>
        <location evidence="1">Cell outer membrane</location>
        <topology evidence="1">Multi-pass membrane protein</topology>
    </subcellularLocation>
</comment>
<evidence type="ECO:0000256" key="10">
    <source>
        <dbReference type="ARBA" id="ARBA00023114"/>
    </source>
</evidence>
<name>A0A6P0CHE1_9RHOB</name>
<protein>
    <submittedName>
        <fullName evidence="17">Sugar transporter</fullName>
    </submittedName>
</protein>
<keyword evidence="5 17" id="KW-0762">Sugar transport</keyword>
<feature type="domain" description="SLBB" evidence="16">
    <location>
        <begin position="300"/>
        <end position="386"/>
    </location>
</feature>
<keyword evidence="6" id="KW-0812">Transmembrane</keyword>
<dbReference type="PANTHER" id="PTHR33619">
    <property type="entry name" value="POLYSACCHARIDE EXPORT PROTEIN GFCE-RELATED"/>
    <property type="match status" value="1"/>
</dbReference>
<dbReference type="InterPro" id="IPR049712">
    <property type="entry name" value="Poly_export"/>
</dbReference>
<keyword evidence="12" id="KW-0564">Palmitate</keyword>
<dbReference type="Gene3D" id="3.10.560.10">
    <property type="entry name" value="Outer membrane lipoprotein wza domain like"/>
    <property type="match status" value="2"/>
</dbReference>
<evidence type="ECO:0000256" key="11">
    <source>
        <dbReference type="ARBA" id="ARBA00023136"/>
    </source>
</evidence>
<evidence type="ECO:0000256" key="2">
    <source>
        <dbReference type="ARBA" id="ARBA00009450"/>
    </source>
</evidence>
<dbReference type="EMBL" id="JAABNT010000010">
    <property type="protein sequence ID" value="NEK23893.1"/>
    <property type="molecule type" value="Genomic_DNA"/>
</dbReference>
<keyword evidence="4" id="KW-1134">Transmembrane beta strand</keyword>
<organism evidence="17 18">
    <name type="scientific">Sulfitobacter sediminilitoris</name>
    <dbReference type="NCBI Taxonomy" id="2698830"/>
    <lineage>
        <taxon>Bacteria</taxon>
        <taxon>Pseudomonadati</taxon>
        <taxon>Pseudomonadota</taxon>
        <taxon>Alphaproteobacteria</taxon>
        <taxon>Rhodobacterales</taxon>
        <taxon>Roseobacteraceae</taxon>
        <taxon>Sulfitobacter</taxon>
    </lineage>
</organism>
<keyword evidence="10" id="KW-0626">Porin</keyword>
<keyword evidence="18" id="KW-1185">Reference proteome</keyword>
<dbReference type="GO" id="GO:0015288">
    <property type="term" value="F:porin activity"/>
    <property type="evidence" value="ECO:0007669"/>
    <property type="project" value="UniProtKB-KW"/>
</dbReference>
<evidence type="ECO:0000313" key="17">
    <source>
        <dbReference type="EMBL" id="NEK23893.1"/>
    </source>
</evidence>
<sequence length="415" mass="45132">MPVNAETVLVANRAQYNPKQLPAVFFQNAGGAGAARGAGAVPPASLDVQQRPSAMTLRIPPAVTPGPYQIGVGDVLLLATKRSGNTVEELSGLLAAQNARQGYTVQDDGAIAIPDVGRVVLEGLTLEEAEAQLFQSLVQSQIDPTFSLEIAEFNSKRVSLGGAVSNPTVAPIRLTPLYLDEALAVAGGISTEDLDFASIRIYRDGTLYQIPLEEYLRRGDLQKVRLVDGDSVFVDTEFELDKAQAYFEEQITLAQFRQQARVQALAELNAEVNLRRASLTEARSNFKDRVDFDAVDRDFVYLTGEVSKPGRFTMPFGRQASLADAIYSDSGFTAETANPSQIYVLRGSSNPADFGAVTAWHLDARNAANMTLATRFEMQPNDIVFIAEQPITRWNRAFRQIFPLLINSANVATNG</sequence>
<reference evidence="17 18" key="1">
    <citation type="submission" date="2020-01" db="EMBL/GenBank/DDBJ databases">
        <title>Sulfitobacter sediminilitoris sp. nov., isolated from a tidal flat.</title>
        <authorList>
            <person name="Park S."/>
            <person name="Yoon J.-H."/>
        </authorList>
    </citation>
    <scope>NUCLEOTIDE SEQUENCE [LARGE SCALE GENOMIC DNA]</scope>
    <source>
        <strain evidence="17 18">JBTF-M27</strain>
    </source>
</reference>
<dbReference type="GO" id="GO:0006811">
    <property type="term" value="P:monoatomic ion transport"/>
    <property type="evidence" value="ECO:0007669"/>
    <property type="project" value="UniProtKB-KW"/>
</dbReference>
<dbReference type="GO" id="GO:0046930">
    <property type="term" value="C:pore complex"/>
    <property type="evidence" value="ECO:0007669"/>
    <property type="project" value="UniProtKB-KW"/>
</dbReference>
<dbReference type="Pfam" id="PF22461">
    <property type="entry name" value="SLBB_2"/>
    <property type="match status" value="2"/>
</dbReference>
<evidence type="ECO:0000256" key="3">
    <source>
        <dbReference type="ARBA" id="ARBA00022448"/>
    </source>
</evidence>
<evidence type="ECO:0000256" key="1">
    <source>
        <dbReference type="ARBA" id="ARBA00004571"/>
    </source>
</evidence>
<comment type="similarity">
    <text evidence="2">Belongs to the BexD/CtrA/VexA family.</text>
</comment>
<evidence type="ECO:0000256" key="5">
    <source>
        <dbReference type="ARBA" id="ARBA00022597"/>
    </source>
</evidence>
<gene>
    <name evidence="17" type="ORF">GV827_15970</name>
</gene>
<dbReference type="Proteomes" id="UP000468591">
    <property type="component" value="Unassembled WGS sequence"/>
</dbReference>
<keyword evidence="14" id="KW-0449">Lipoprotein</keyword>
<dbReference type="Pfam" id="PF02563">
    <property type="entry name" value="Poly_export"/>
    <property type="match status" value="1"/>
</dbReference>
<dbReference type="Gene3D" id="3.30.1950.10">
    <property type="entry name" value="wza like domain"/>
    <property type="match status" value="1"/>
</dbReference>
<evidence type="ECO:0000256" key="4">
    <source>
        <dbReference type="ARBA" id="ARBA00022452"/>
    </source>
</evidence>
<keyword evidence="7" id="KW-0732">Signal</keyword>
<evidence type="ECO:0000259" key="15">
    <source>
        <dbReference type="Pfam" id="PF02563"/>
    </source>
</evidence>
<dbReference type="InterPro" id="IPR003715">
    <property type="entry name" value="Poly_export_N"/>
</dbReference>
<feature type="domain" description="SLBB" evidence="16">
    <location>
        <begin position="156"/>
        <end position="234"/>
    </location>
</feature>
<keyword evidence="13" id="KW-0998">Cell outer membrane</keyword>
<dbReference type="GO" id="GO:0009279">
    <property type="term" value="C:cell outer membrane"/>
    <property type="evidence" value="ECO:0007669"/>
    <property type="project" value="UniProtKB-SubCell"/>
</dbReference>
<dbReference type="GO" id="GO:0015159">
    <property type="term" value="F:polysaccharide transmembrane transporter activity"/>
    <property type="evidence" value="ECO:0007669"/>
    <property type="project" value="InterPro"/>
</dbReference>
<dbReference type="InterPro" id="IPR054765">
    <property type="entry name" value="SLBB_dom"/>
</dbReference>
<evidence type="ECO:0000256" key="9">
    <source>
        <dbReference type="ARBA" id="ARBA00023065"/>
    </source>
</evidence>
<evidence type="ECO:0000256" key="8">
    <source>
        <dbReference type="ARBA" id="ARBA00023047"/>
    </source>
</evidence>
<keyword evidence="8" id="KW-0625">Polysaccharide transport</keyword>
<evidence type="ECO:0000256" key="6">
    <source>
        <dbReference type="ARBA" id="ARBA00022692"/>
    </source>
</evidence>
<feature type="domain" description="Polysaccharide export protein N-terminal" evidence="15">
    <location>
        <begin position="65"/>
        <end position="150"/>
    </location>
</feature>
<comment type="caution">
    <text evidence="17">The sequence shown here is derived from an EMBL/GenBank/DDBJ whole genome shotgun (WGS) entry which is preliminary data.</text>
</comment>
<accession>A0A6P0CHE1</accession>
<evidence type="ECO:0000313" key="18">
    <source>
        <dbReference type="Proteomes" id="UP000468591"/>
    </source>
</evidence>
<evidence type="ECO:0000256" key="12">
    <source>
        <dbReference type="ARBA" id="ARBA00023139"/>
    </source>
</evidence>
<keyword evidence="11" id="KW-0472">Membrane</keyword>
<dbReference type="PANTHER" id="PTHR33619:SF3">
    <property type="entry name" value="POLYSACCHARIDE EXPORT PROTEIN GFCE-RELATED"/>
    <property type="match status" value="1"/>
</dbReference>
<dbReference type="AlphaFoldDB" id="A0A6P0CHE1"/>
<keyword evidence="3" id="KW-0813">Transport</keyword>
<keyword evidence="9" id="KW-0406">Ion transport</keyword>
<evidence type="ECO:0000259" key="16">
    <source>
        <dbReference type="Pfam" id="PF22461"/>
    </source>
</evidence>
<evidence type="ECO:0000256" key="13">
    <source>
        <dbReference type="ARBA" id="ARBA00023237"/>
    </source>
</evidence>
<proteinExistence type="inferred from homology"/>
<evidence type="ECO:0000256" key="14">
    <source>
        <dbReference type="ARBA" id="ARBA00023288"/>
    </source>
</evidence>
<evidence type="ECO:0000256" key="7">
    <source>
        <dbReference type="ARBA" id="ARBA00022729"/>
    </source>
</evidence>